<keyword evidence="1" id="KW-1133">Transmembrane helix</keyword>
<evidence type="ECO:0000313" key="2">
    <source>
        <dbReference type="EMBL" id="SHG81385.1"/>
    </source>
</evidence>
<name>A0A1M5MVY7_9BRAD</name>
<organism evidence="2 3">
    <name type="scientific">Bradyrhizobium erythrophlei</name>
    <dbReference type="NCBI Taxonomy" id="1437360"/>
    <lineage>
        <taxon>Bacteria</taxon>
        <taxon>Pseudomonadati</taxon>
        <taxon>Pseudomonadota</taxon>
        <taxon>Alphaproteobacteria</taxon>
        <taxon>Hyphomicrobiales</taxon>
        <taxon>Nitrobacteraceae</taxon>
        <taxon>Bradyrhizobium</taxon>
    </lineage>
</organism>
<feature type="transmembrane region" description="Helical" evidence="1">
    <location>
        <begin position="20"/>
        <end position="41"/>
    </location>
</feature>
<dbReference type="Proteomes" id="UP000189796">
    <property type="component" value="Chromosome I"/>
</dbReference>
<gene>
    <name evidence="2" type="ORF">SAMN05443248_2745</name>
</gene>
<evidence type="ECO:0000313" key="3">
    <source>
        <dbReference type="Proteomes" id="UP000189796"/>
    </source>
</evidence>
<reference evidence="2 3" key="1">
    <citation type="submission" date="2016-11" db="EMBL/GenBank/DDBJ databases">
        <authorList>
            <person name="Jaros S."/>
            <person name="Januszkiewicz K."/>
            <person name="Wedrychowicz H."/>
        </authorList>
    </citation>
    <scope>NUCLEOTIDE SEQUENCE [LARGE SCALE GENOMIC DNA]</scope>
    <source>
        <strain evidence="2 3">GAS138</strain>
    </source>
</reference>
<accession>A0A1M5MVY7</accession>
<keyword evidence="1" id="KW-0812">Transmembrane</keyword>
<protein>
    <submittedName>
        <fullName evidence="2">Uncharacterized protein</fullName>
    </submittedName>
</protein>
<dbReference type="EMBL" id="LT670817">
    <property type="protein sequence ID" value="SHG81385.1"/>
    <property type="molecule type" value="Genomic_DNA"/>
</dbReference>
<evidence type="ECO:0000256" key="1">
    <source>
        <dbReference type="SAM" id="Phobius"/>
    </source>
</evidence>
<keyword evidence="1" id="KW-0472">Membrane</keyword>
<dbReference type="AlphaFoldDB" id="A0A1M5MVY7"/>
<proteinExistence type="predicted"/>
<sequence length="42" mass="4599">MSNATSSLVSRRLAAHIAQFFTPYILNLIAVLTVIAGLRVIR</sequence>
<dbReference type="RefSeq" id="WP_276329330.1">
    <property type="nucleotide sequence ID" value="NZ_LT670817.1"/>
</dbReference>